<keyword evidence="3" id="KW-1185">Reference proteome</keyword>
<evidence type="ECO:0000256" key="1">
    <source>
        <dbReference type="SAM" id="Phobius"/>
    </source>
</evidence>
<dbReference type="Proteomes" id="UP000283387">
    <property type="component" value="Unassembled WGS sequence"/>
</dbReference>
<keyword evidence="1" id="KW-1133">Transmembrane helix</keyword>
<name>A0A419W5V5_9BACT</name>
<accession>A0A419W5V5</accession>
<dbReference type="EMBL" id="RAPN01000001">
    <property type="protein sequence ID" value="RKD90800.1"/>
    <property type="molecule type" value="Genomic_DNA"/>
</dbReference>
<evidence type="ECO:0000313" key="3">
    <source>
        <dbReference type="Proteomes" id="UP000283387"/>
    </source>
</evidence>
<proteinExistence type="predicted"/>
<keyword evidence="1" id="KW-0472">Membrane</keyword>
<evidence type="ECO:0000313" key="2">
    <source>
        <dbReference type="EMBL" id="RKD90800.1"/>
    </source>
</evidence>
<dbReference type="RefSeq" id="WP_120272171.1">
    <property type="nucleotide sequence ID" value="NZ_RAPN01000001.1"/>
</dbReference>
<evidence type="ECO:0008006" key="4">
    <source>
        <dbReference type="Google" id="ProtNLM"/>
    </source>
</evidence>
<protein>
    <recommendedName>
        <fullName evidence="4">FUSC family protein</fullName>
    </recommendedName>
</protein>
<comment type="caution">
    <text evidence="2">The sequence shown here is derived from an EMBL/GenBank/DDBJ whole genome shotgun (WGS) entry which is preliminary data.</text>
</comment>
<sequence length="73" mass="8565">MEDVKKLSNSDLLDKMAKFRPIAFFGVLAVFAGMAIIITYKLHFAYILVVGIPFIFVARKFYKYHNEIQRRHL</sequence>
<dbReference type="AlphaFoldDB" id="A0A419W5V5"/>
<dbReference type="OrthoDB" id="9867027at2"/>
<feature type="transmembrane region" description="Helical" evidence="1">
    <location>
        <begin position="21"/>
        <end position="38"/>
    </location>
</feature>
<gene>
    <name evidence="2" type="ORF">BC643_1143</name>
</gene>
<feature type="transmembrane region" description="Helical" evidence="1">
    <location>
        <begin position="44"/>
        <end position="62"/>
    </location>
</feature>
<organism evidence="2 3">
    <name type="scientific">Mangrovibacterium diazotrophicum</name>
    <dbReference type="NCBI Taxonomy" id="1261403"/>
    <lineage>
        <taxon>Bacteria</taxon>
        <taxon>Pseudomonadati</taxon>
        <taxon>Bacteroidota</taxon>
        <taxon>Bacteroidia</taxon>
        <taxon>Marinilabiliales</taxon>
        <taxon>Prolixibacteraceae</taxon>
        <taxon>Mangrovibacterium</taxon>
    </lineage>
</organism>
<keyword evidence="1" id="KW-0812">Transmembrane</keyword>
<reference evidence="2 3" key="1">
    <citation type="submission" date="2018-09" db="EMBL/GenBank/DDBJ databases">
        <title>Genomic Encyclopedia of Archaeal and Bacterial Type Strains, Phase II (KMG-II): from individual species to whole genera.</title>
        <authorList>
            <person name="Goeker M."/>
        </authorList>
    </citation>
    <scope>NUCLEOTIDE SEQUENCE [LARGE SCALE GENOMIC DNA]</scope>
    <source>
        <strain evidence="2 3">DSM 27148</strain>
    </source>
</reference>